<evidence type="ECO:0000256" key="2">
    <source>
        <dbReference type="SAM" id="Coils"/>
    </source>
</evidence>
<dbReference type="InterPro" id="IPR055247">
    <property type="entry name" value="InsJ-like_HTH"/>
</dbReference>
<comment type="similarity">
    <text evidence="1">Belongs to the IS150/IS1296 orfA family.</text>
</comment>
<dbReference type="AlphaFoldDB" id="A0AA45C888"/>
<dbReference type="GO" id="GO:0043565">
    <property type="term" value="F:sequence-specific DNA binding"/>
    <property type="evidence" value="ECO:0007669"/>
    <property type="project" value="InterPro"/>
</dbReference>
<gene>
    <name evidence="4" type="ORF">C7380_103119</name>
</gene>
<dbReference type="PANTHER" id="PTHR33795:SF1">
    <property type="entry name" value="INSERTION ELEMENT IS150 PROTEIN INSJ"/>
    <property type="match status" value="1"/>
</dbReference>
<dbReference type="InterPro" id="IPR036388">
    <property type="entry name" value="WH-like_DNA-bd_sf"/>
</dbReference>
<name>A0AA45C888_9BACT</name>
<dbReference type="GO" id="GO:0006313">
    <property type="term" value="P:DNA transposition"/>
    <property type="evidence" value="ECO:0007669"/>
    <property type="project" value="InterPro"/>
</dbReference>
<dbReference type="PANTHER" id="PTHR33795">
    <property type="entry name" value="INSERTION ELEMENT IS150 PROTEIN INSJ"/>
    <property type="match status" value="1"/>
</dbReference>
<dbReference type="InterPro" id="IPR010921">
    <property type="entry name" value="Trp_repressor/repl_initiator"/>
</dbReference>
<reference evidence="4 5" key="1">
    <citation type="submission" date="2018-05" db="EMBL/GenBank/DDBJ databases">
        <title>Genomic Encyclopedia of Type Strains, Phase IV (KMG-IV): sequencing the most valuable type-strain genomes for metagenomic binning, comparative biology and taxonomic classification.</title>
        <authorList>
            <person name="Goeker M."/>
        </authorList>
    </citation>
    <scope>NUCLEOTIDE SEQUENCE [LARGE SCALE GENOMIC DNA]</scope>
    <source>
        <strain evidence="4 5">DSM 24906</strain>
    </source>
</reference>
<dbReference type="InterPro" id="IPR002514">
    <property type="entry name" value="Transposase_8"/>
</dbReference>
<feature type="domain" description="Insertion element IS150 protein InsJ-like helix-turn-helix" evidence="3">
    <location>
        <begin position="131"/>
        <end position="183"/>
    </location>
</feature>
<dbReference type="EMBL" id="QGGI01000003">
    <property type="protein sequence ID" value="PWJ95940.1"/>
    <property type="molecule type" value="Genomic_DNA"/>
</dbReference>
<evidence type="ECO:0000259" key="3">
    <source>
        <dbReference type="Pfam" id="PF13518"/>
    </source>
</evidence>
<dbReference type="Proteomes" id="UP000245921">
    <property type="component" value="Unassembled WGS sequence"/>
</dbReference>
<evidence type="ECO:0000313" key="5">
    <source>
        <dbReference type="Proteomes" id="UP000245921"/>
    </source>
</evidence>
<evidence type="ECO:0000256" key="1">
    <source>
        <dbReference type="ARBA" id="ARBA00038232"/>
    </source>
</evidence>
<accession>A0AA45C888</accession>
<feature type="coiled-coil region" evidence="2">
    <location>
        <begin position="189"/>
        <end position="225"/>
    </location>
</feature>
<comment type="caution">
    <text evidence="4">The sequence shown here is derived from an EMBL/GenBank/DDBJ whole genome shotgun (WGS) entry which is preliminary data.</text>
</comment>
<dbReference type="InterPro" id="IPR052057">
    <property type="entry name" value="IS150/IS1296_orfA-like"/>
</dbReference>
<dbReference type="SUPFAM" id="SSF48295">
    <property type="entry name" value="TrpR-like"/>
    <property type="match status" value="3"/>
</dbReference>
<sequence length="234" mass="27875">MSRKGKYSKETKVKACKDYIAGKGSFKSISKSVGCDKSSLSDWYHRYIQHGEKVFEITKRNKSYSKEFKLFVVKKYIDGKFSAMDLSVKYDIHVSIIKNWINKYYNGIELKDYDPKGDVYTMESRKTTYKERLEIVKWVINNDMNYKEAADKHAIKYSSVYKWTKMYLNKGPESLKYGKRGPKSKTDIKEDELTENQKLKLELERERAKNKRLAFELEVHKKKEEFQKERESRE</sequence>
<dbReference type="Gene3D" id="1.10.10.10">
    <property type="entry name" value="Winged helix-like DNA-binding domain superfamily/Winged helix DNA-binding domain"/>
    <property type="match status" value="2"/>
</dbReference>
<keyword evidence="2" id="KW-0175">Coiled coil</keyword>
<dbReference type="Pfam" id="PF13518">
    <property type="entry name" value="HTH_28"/>
    <property type="match status" value="1"/>
</dbReference>
<dbReference type="RefSeq" id="WP_109604057.1">
    <property type="nucleotide sequence ID" value="NZ_JAMHJO010000004.1"/>
</dbReference>
<evidence type="ECO:0000313" key="4">
    <source>
        <dbReference type="EMBL" id="PWJ95940.1"/>
    </source>
</evidence>
<proteinExistence type="inferred from homology"/>
<dbReference type="Pfam" id="PF01527">
    <property type="entry name" value="HTH_Tnp_1"/>
    <property type="match status" value="1"/>
</dbReference>
<keyword evidence="5" id="KW-1185">Reference proteome</keyword>
<dbReference type="GO" id="GO:0004803">
    <property type="term" value="F:transposase activity"/>
    <property type="evidence" value="ECO:0007669"/>
    <property type="project" value="InterPro"/>
</dbReference>
<organism evidence="4 5">
    <name type="scientific">Oceanotoga teriensis</name>
    <dbReference type="NCBI Taxonomy" id="515440"/>
    <lineage>
        <taxon>Bacteria</taxon>
        <taxon>Thermotogati</taxon>
        <taxon>Thermotogota</taxon>
        <taxon>Thermotogae</taxon>
        <taxon>Petrotogales</taxon>
        <taxon>Petrotogaceae</taxon>
        <taxon>Oceanotoga</taxon>
    </lineage>
</organism>
<protein>
    <submittedName>
        <fullName evidence="4">Transposase-like protein</fullName>
    </submittedName>
</protein>